<dbReference type="Pfam" id="PF01625">
    <property type="entry name" value="PMSR"/>
    <property type="match status" value="1"/>
</dbReference>
<dbReference type="HAMAP" id="MF_01401">
    <property type="entry name" value="MsrA"/>
    <property type="match status" value="1"/>
</dbReference>
<organism evidence="6 7">
    <name type="scientific">Acholeplasma brassicae</name>
    <dbReference type="NCBI Taxonomy" id="61635"/>
    <lineage>
        <taxon>Bacteria</taxon>
        <taxon>Bacillati</taxon>
        <taxon>Mycoplasmatota</taxon>
        <taxon>Mollicutes</taxon>
        <taxon>Acholeplasmatales</taxon>
        <taxon>Acholeplasmataceae</taxon>
        <taxon>Acholeplasma</taxon>
    </lineage>
</organism>
<dbReference type="OrthoDB" id="4174719at2"/>
<dbReference type="GO" id="GO:0008113">
    <property type="term" value="F:peptide-methionine (S)-S-oxide reductase activity"/>
    <property type="evidence" value="ECO:0007669"/>
    <property type="project" value="UniProtKB-UniRule"/>
</dbReference>
<evidence type="ECO:0000256" key="1">
    <source>
        <dbReference type="ARBA" id="ARBA00023002"/>
    </source>
</evidence>
<evidence type="ECO:0000256" key="4">
    <source>
        <dbReference type="HAMAP-Rule" id="MF_01401"/>
    </source>
</evidence>
<dbReference type="STRING" id="61635.BN85308150"/>
<dbReference type="InterPro" id="IPR002569">
    <property type="entry name" value="Met_Sox_Rdtase_MsrA_dom"/>
</dbReference>
<dbReference type="PANTHER" id="PTHR42799:SF2">
    <property type="entry name" value="MITOCHONDRIAL PEPTIDE METHIONINE SULFOXIDE REDUCTASE"/>
    <property type="match status" value="1"/>
</dbReference>
<dbReference type="AlphaFoldDB" id="U4KNJ2"/>
<feature type="active site" evidence="4">
    <location>
        <position position="10"/>
    </location>
</feature>
<evidence type="ECO:0000256" key="2">
    <source>
        <dbReference type="ARBA" id="ARBA00047806"/>
    </source>
</evidence>
<comment type="similarity">
    <text evidence="4">Belongs to the MsrA Met sulfoxide reductase family.</text>
</comment>
<feature type="domain" description="Peptide methionine sulphoxide reductase MsrA" evidence="5">
    <location>
        <begin position="3"/>
        <end position="153"/>
    </location>
</feature>
<comment type="function">
    <text evidence="4">Has an important function as a repair enzyme for proteins that have been inactivated by oxidation. Catalyzes the reversible oxidation-reduction of methionine sulfoxide in proteins to methionine.</text>
</comment>
<evidence type="ECO:0000313" key="6">
    <source>
        <dbReference type="EMBL" id="CCV65836.1"/>
    </source>
</evidence>
<dbReference type="EMBL" id="FO681348">
    <property type="protein sequence ID" value="CCV65836.1"/>
    <property type="molecule type" value="Genomic_DNA"/>
</dbReference>
<name>U4KNJ2_9MOLU</name>
<keyword evidence="1 4" id="KW-0560">Oxidoreductase</keyword>
<dbReference type="Gene3D" id="3.30.1060.10">
    <property type="entry name" value="Peptide methionine sulphoxide reductase MsrA"/>
    <property type="match status" value="1"/>
</dbReference>
<dbReference type="GO" id="GO:0034599">
    <property type="term" value="P:cellular response to oxidative stress"/>
    <property type="evidence" value="ECO:0007669"/>
    <property type="project" value="TreeGrafter"/>
</dbReference>
<dbReference type="InterPro" id="IPR050162">
    <property type="entry name" value="MsrA_MetSO_reductase"/>
</dbReference>
<dbReference type="GO" id="GO:0005737">
    <property type="term" value="C:cytoplasm"/>
    <property type="evidence" value="ECO:0007669"/>
    <property type="project" value="TreeGrafter"/>
</dbReference>
<dbReference type="InterPro" id="IPR036509">
    <property type="entry name" value="Met_Sox_Rdtase_MsrA_sf"/>
</dbReference>
<evidence type="ECO:0000259" key="5">
    <source>
        <dbReference type="Pfam" id="PF01625"/>
    </source>
</evidence>
<protein>
    <recommendedName>
        <fullName evidence="4">Peptide methionine sulfoxide reductase MsrA</fullName>
        <shortName evidence="4">Protein-methionine-S-oxide reductase</shortName>
        <ecNumber evidence="4">1.8.4.11</ecNumber>
    </recommendedName>
    <alternativeName>
        <fullName evidence="4">Peptide-methionine (S)-S-oxide reductase</fullName>
        <shortName evidence="4">Peptide Met(O) reductase</shortName>
    </alternativeName>
</protein>
<proteinExistence type="inferred from homology"/>
<dbReference type="PANTHER" id="PTHR42799">
    <property type="entry name" value="MITOCHONDRIAL PEPTIDE METHIONINE SULFOXIDE REDUCTASE"/>
    <property type="match status" value="1"/>
</dbReference>
<comment type="catalytic activity">
    <reaction evidence="3 4">
        <text>[thioredoxin]-disulfide + L-methionine + H2O = L-methionine (S)-S-oxide + [thioredoxin]-dithiol</text>
        <dbReference type="Rhea" id="RHEA:19993"/>
        <dbReference type="Rhea" id="RHEA-COMP:10698"/>
        <dbReference type="Rhea" id="RHEA-COMP:10700"/>
        <dbReference type="ChEBI" id="CHEBI:15377"/>
        <dbReference type="ChEBI" id="CHEBI:29950"/>
        <dbReference type="ChEBI" id="CHEBI:50058"/>
        <dbReference type="ChEBI" id="CHEBI:57844"/>
        <dbReference type="ChEBI" id="CHEBI:58772"/>
        <dbReference type="EC" id="1.8.4.11"/>
    </reaction>
</comment>
<keyword evidence="7" id="KW-1185">Reference proteome</keyword>
<dbReference type="NCBIfam" id="TIGR00401">
    <property type="entry name" value="msrA"/>
    <property type="match status" value="1"/>
</dbReference>
<dbReference type="HOGENOM" id="CLU_031040_10_2_14"/>
<dbReference type="KEGG" id="abra:BN85308150"/>
<dbReference type="RefSeq" id="WP_030004698.1">
    <property type="nucleotide sequence ID" value="NC_022549.1"/>
</dbReference>
<reference evidence="6 7" key="1">
    <citation type="journal article" date="2013" name="J. Mol. Microbiol. Biotechnol.">
        <title>Analysis of the Complete Genomes of Acholeplasma brassicae , A. palmae and A. laidlawii and Their Comparison to the Obligate Parasites from ' Candidatus Phytoplasma'.</title>
        <authorList>
            <person name="Kube M."/>
            <person name="Siewert C."/>
            <person name="Migdoll A.M."/>
            <person name="Duduk B."/>
            <person name="Holz S."/>
            <person name="Rabus R."/>
            <person name="Seemuller E."/>
            <person name="Mitrovic J."/>
            <person name="Muller I."/>
            <person name="Buttner C."/>
            <person name="Reinhardt R."/>
        </authorList>
    </citation>
    <scope>NUCLEOTIDE SEQUENCE [LARGE SCALE GENOMIC DNA]</scope>
    <source>
        <strain evidence="7">0502</strain>
    </source>
</reference>
<accession>U4KNJ2</accession>
<comment type="catalytic activity">
    <reaction evidence="2 4">
        <text>L-methionyl-[protein] + [thioredoxin]-disulfide + H2O = L-methionyl-(S)-S-oxide-[protein] + [thioredoxin]-dithiol</text>
        <dbReference type="Rhea" id="RHEA:14217"/>
        <dbReference type="Rhea" id="RHEA-COMP:10698"/>
        <dbReference type="Rhea" id="RHEA-COMP:10700"/>
        <dbReference type="Rhea" id="RHEA-COMP:12313"/>
        <dbReference type="Rhea" id="RHEA-COMP:12315"/>
        <dbReference type="ChEBI" id="CHEBI:15377"/>
        <dbReference type="ChEBI" id="CHEBI:16044"/>
        <dbReference type="ChEBI" id="CHEBI:29950"/>
        <dbReference type="ChEBI" id="CHEBI:44120"/>
        <dbReference type="ChEBI" id="CHEBI:50058"/>
        <dbReference type="EC" id="1.8.4.11"/>
    </reaction>
</comment>
<evidence type="ECO:0000256" key="3">
    <source>
        <dbReference type="ARBA" id="ARBA00048782"/>
    </source>
</evidence>
<sequence>MKQIVLAGGCFWGVEAYFRDVKGVTDTDVGYANGNYRNPSYEEVCNGKATHAEATLVVYDESKTNLVTLLEHFFRIINPHTINRQGNDIGVQYRTGIYYENNEDQLIAESFIAELQKNDPKKITVSVEPLRHFDLAEDYHQDYLVKKPNGYCHINLGLLQADEKNETK</sequence>
<dbReference type="EC" id="1.8.4.11" evidence="4"/>
<gene>
    <name evidence="4 6" type="primary">msrA</name>
    <name evidence="6" type="ORF">BN85308150</name>
</gene>
<dbReference type="SUPFAM" id="SSF55068">
    <property type="entry name" value="Peptide methionine sulfoxide reductase"/>
    <property type="match status" value="1"/>
</dbReference>
<dbReference type="Proteomes" id="UP000032737">
    <property type="component" value="Chromosome"/>
</dbReference>
<dbReference type="GO" id="GO:0033744">
    <property type="term" value="F:L-methionine:thioredoxin-disulfide S-oxidoreductase activity"/>
    <property type="evidence" value="ECO:0007669"/>
    <property type="project" value="RHEA"/>
</dbReference>
<evidence type="ECO:0000313" key="7">
    <source>
        <dbReference type="Proteomes" id="UP000032737"/>
    </source>
</evidence>